<dbReference type="InterPro" id="IPR014722">
    <property type="entry name" value="Rib_uL2_dom2"/>
</dbReference>
<dbReference type="InterPro" id="IPR015365">
    <property type="entry name" value="Elong-fact-P_C"/>
</dbReference>
<dbReference type="InterPro" id="IPR001059">
    <property type="entry name" value="Transl_elong_P/YeiP_cen"/>
</dbReference>
<dbReference type="Pfam" id="PF09285">
    <property type="entry name" value="Elong-fact-P_C"/>
    <property type="match status" value="1"/>
</dbReference>
<dbReference type="NCBIfam" id="NF001810">
    <property type="entry name" value="PRK00529.1"/>
    <property type="match status" value="1"/>
</dbReference>
<dbReference type="SUPFAM" id="SSF50249">
    <property type="entry name" value="Nucleic acid-binding proteins"/>
    <property type="match status" value="2"/>
</dbReference>
<evidence type="ECO:0000259" key="10">
    <source>
        <dbReference type="SMART" id="SM00841"/>
    </source>
</evidence>
<dbReference type="FunFam" id="2.40.50.140:FF:000004">
    <property type="entry name" value="Elongation factor P"/>
    <property type="match status" value="1"/>
</dbReference>
<dbReference type="SMART" id="SM01185">
    <property type="entry name" value="EFP"/>
    <property type="match status" value="1"/>
</dbReference>
<dbReference type="Proteomes" id="UP000199438">
    <property type="component" value="Unassembled WGS sequence"/>
</dbReference>
<keyword evidence="6 7" id="KW-0648">Protein biosynthesis</keyword>
<dbReference type="InterPro" id="IPR013185">
    <property type="entry name" value="Transl_elong_KOW-like"/>
</dbReference>
<dbReference type="InterPro" id="IPR008991">
    <property type="entry name" value="Translation_prot_SH3-like_sf"/>
</dbReference>
<evidence type="ECO:0000259" key="11">
    <source>
        <dbReference type="SMART" id="SM01185"/>
    </source>
</evidence>
<dbReference type="EMBL" id="FOKV01000009">
    <property type="protein sequence ID" value="SFC82918.1"/>
    <property type="molecule type" value="Genomic_DNA"/>
</dbReference>
<accession>A0A1I1MIG0</accession>
<comment type="pathway">
    <text evidence="2 7">Protein biosynthesis; polypeptide chain elongation.</text>
</comment>
<comment type="similarity">
    <text evidence="3 7 9">Belongs to the elongation factor P family.</text>
</comment>
<sequence>MANTSDIRNGLCIRYNHDIFKIVEFLHVKPGKGPAFVRTKLKSVTTGKVIDNTFSAGHKIDDVRVETHKYQFLYQDGEFYHFMHVEDYTQIRLLESALDMPQLLKEGEVLTVIINTEDNMPLSTEMPASVVLEVTHTEPGVKGNTATNATKPATVETGAEVNVPLFINEGDKIRIETEKGTYKERIKE</sequence>
<proteinExistence type="inferred from homology"/>
<dbReference type="SUPFAM" id="SSF50104">
    <property type="entry name" value="Translation proteins SH3-like domain"/>
    <property type="match status" value="1"/>
</dbReference>
<dbReference type="GO" id="GO:0043043">
    <property type="term" value="P:peptide biosynthetic process"/>
    <property type="evidence" value="ECO:0007669"/>
    <property type="project" value="InterPro"/>
</dbReference>
<dbReference type="RefSeq" id="WP_092544519.1">
    <property type="nucleotide sequence ID" value="NZ_FOKV01000009.1"/>
</dbReference>
<dbReference type="AlphaFoldDB" id="A0A1I1MIG0"/>
<dbReference type="FunFam" id="2.30.30.30:FF:000003">
    <property type="entry name" value="Elongation factor P"/>
    <property type="match status" value="1"/>
</dbReference>
<evidence type="ECO:0000256" key="3">
    <source>
        <dbReference type="ARBA" id="ARBA00009479"/>
    </source>
</evidence>
<dbReference type="Pfam" id="PF01132">
    <property type="entry name" value="EFP"/>
    <property type="match status" value="1"/>
</dbReference>
<dbReference type="SMART" id="SM00841">
    <property type="entry name" value="Elong-fact-P_C"/>
    <property type="match status" value="1"/>
</dbReference>
<dbReference type="InterPro" id="IPR011768">
    <property type="entry name" value="Transl_elongation_fac_P"/>
</dbReference>
<evidence type="ECO:0000256" key="6">
    <source>
        <dbReference type="ARBA" id="ARBA00022917"/>
    </source>
</evidence>
<gene>
    <name evidence="7" type="primary">efp</name>
    <name evidence="12" type="ORF">SAMN04487907_109137</name>
</gene>
<comment type="function">
    <text evidence="7">Involved in peptide bond synthesis. Stimulates efficient translation and peptide-bond synthesis on native or reconstituted 70S ribosomes in vitro. Probably functions indirectly by altering the affinity of the ribosome for aminoacyl-tRNA, thus increasing their reactivity as acceptors for peptidyl transferase.</text>
</comment>
<keyword evidence="13" id="KW-1185">Reference proteome</keyword>
<keyword evidence="4 7" id="KW-0963">Cytoplasm</keyword>
<dbReference type="NCBIfam" id="TIGR00038">
    <property type="entry name" value="efp"/>
    <property type="match status" value="1"/>
</dbReference>
<evidence type="ECO:0000256" key="5">
    <source>
        <dbReference type="ARBA" id="ARBA00022768"/>
    </source>
</evidence>
<evidence type="ECO:0000256" key="9">
    <source>
        <dbReference type="RuleBase" id="RU004389"/>
    </source>
</evidence>
<dbReference type="InterPro" id="IPR013852">
    <property type="entry name" value="Transl_elong_P/YeiP_CS"/>
</dbReference>
<organism evidence="12 13">
    <name type="scientific">Zunongwangia mangrovi</name>
    <dbReference type="NCBI Taxonomy" id="1334022"/>
    <lineage>
        <taxon>Bacteria</taxon>
        <taxon>Pseudomonadati</taxon>
        <taxon>Bacteroidota</taxon>
        <taxon>Flavobacteriia</taxon>
        <taxon>Flavobacteriales</taxon>
        <taxon>Flavobacteriaceae</taxon>
        <taxon>Zunongwangia</taxon>
    </lineage>
</organism>
<dbReference type="PROSITE" id="PS01275">
    <property type="entry name" value="EFP"/>
    <property type="match status" value="1"/>
</dbReference>
<dbReference type="GO" id="GO:0005829">
    <property type="term" value="C:cytosol"/>
    <property type="evidence" value="ECO:0007669"/>
    <property type="project" value="UniProtKB-ARBA"/>
</dbReference>
<dbReference type="GO" id="GO:0003746">
    <property type="term" value="F:translation elongation factor activity"/>
    <property type="evidence" value="ECO:0007669"/>
    <property type="project" value="UniProtKB-UniRule"/>
</dbReference>
<dbReference type="Gene3D" id="2.40.50.140">
    <property type="entry name" value="Nucleic acid-binding proteins"/>
    <property type="match status" value="2"/>
</dbReference>
<dbReference type="PANTHER" id="PTHR30053">
    <property type="entry name" value="ELONGATION FACTOR P"/>
    <property type="match status" value="1"/>
</dbReference>
<evidence type="ECO:0000313" key="12">
    <source>
        <dbReference type="EMBL" id="SFC82918.1"/>
    </source>
</evidence>
<protein>
    <recommendedName>
        <fullName evidence="7 8">Elongation factor P</fullName>
        <shortName evidence="7">EF-P</shortName>
    </recommendedName>
</protein>
<dbReference type="STRING" id="1334022.SAMN04487907_109137"/>
<dbReference type="Pfam" id="PF08207">
    <property type="entry name" value="EFP_N"/>
    <property type="match status" value="1"/>
</dbReference>
<dbReference type="Gene3D" id="2.30.30.30">
    <property type="match status" value="1"/>
</dbReference>
<evidence type="ECO:0000256" key="2">
    <source>
        <dbReference type="ARBA" id="ARBA00004815"/>
    </source>
</evidence>
<dbReference type="OrthoDB" id="9801844at2"/>
<dbReference type="PIRSF" id="PIRSF005901">
    <property type="entry name" value="EF-P"/>
    <property type="match status" value="1"/>
</dbReference>
<reference evidence="13" key="1">
    <citation type="submission" date="2016-10" db="EMBL/GenBank/DDBJ databases">
        <authorList>
            <person name="Varghese N."/>
            <person name="Submissions S."/>
        </authorList>
    </citation>
    <scope>NUCLEOTIDE SEQUENCE [LARGE SCALE GENOMIC DNA]</scope>
    <source>
        <strain evidence="13">DSM 24499</strain>
    </source>
</reference>
<dbReference type="InterPro" id="IPR012340">
    <property type="entry name" value="NA-bd_OB-fold"/>
</dbReference>
<feature type="domain" description="Elongation factor P C-terminal" evidence="10">
    <location>
        <begin position="130"/>
        <end position="185"/>
    </location>
</feature>
<evidence type="ECO:0000256" key="7">
    <source>
        <dbReference type="HAMAP-Rule" id="MF_00141"/>
    </source>
</evidence>
<feature type="domain" description="Translation elongation factor P/YeiP central" evidence="11">
    <location>
        <begin position="67"/>
        <end position="122"/>
    </location>
</feature>
<evidence type="ECO:0000256" key="1">
    <source>
        <dbReference type="ARBA" id="ARBA00004496"/>
    </source>
</evidence>
<keyword evidence="5 7" id="KW-0251">Elongation factor</keyword>
<evidence type="ECO:0000313" key="13">
    <source>
        <dbReference type="Proteomes" id="UP000199438"/>
    </source>
</evidence>
<evidence type="ECO:0000256" key="8">
    <source>
        <dbReference type="NCBIfam" id="TIGR00038"/>
    </source>
</evidence>
<dbReference type="PANTHER" id="PTHR30053:SF12">
    <property type="entry name" value="ELONGATION FACTOR P (EF-P) FAMILY PROTEIN"/>
    <property type="match status" value="1"/>
</dbReference>
<dbReference type="UniPathway" id="UPA00345"/>
<name>A0A1I1MIG0_9FLAO</name>
<dbReference type="HAMAP" id="MF_00141">
    <property type="entry name" value="EF_P"/>
    <property type="match status" value="1"/>
</dbReference>
<dbReference type="CDD" id="cd05794">
    <property type="entry name" value="S1_EF-P_repeat_2"/>
    <property type="match status" value="1"/>
</dbReference>
<comment type="subcellular location">
    <subcellularLocation>
        <location evidence="1 7">Cytoplasm</location>
    </subcellularLocation>
</comment>
<dbReference type="InterPro" id="IPR020599">
    <property type="entry name" value="Transl_elong_fac_P/YeiP"/>
</dbReference>
<evidence type="ECO:0000256" key="4">
    <source>
        <dbReference type="ARBA" id="ARBA00022490"/>
    </source>
</evidence>